<dbReference type="AlphaFoldDB" id="A0AAP0JIE0"/>
<dbReference type="EMBL" id="JBBNAG010000005">
    <property type="protein sequence ID" value="KAK9133668.1"/>
    <property type="molecule type" value="Genomic_DNA"/>
</dbReference>
<evidence type="ECO:0000313" key="1">
    <source>
        <dbReference type="EMBL" id="KAK9133668.1"/>
    </source>
</evidence>
<organism evidence="1 2">
    <name type="scientific">Stephania cephalantha</name>
    <dbReference type="NCBI Taxonomy" id="152367"/>
    <lineage>
        <taxon>Eukaryota</taxon>
        <taxon>Viridiplantae</taxon>
        <taxon>Streptophyta</taxon>
        <taxon>Embryophyta</taxon>
        <taxon>Tracheophyta</taxon>
        <taxon>Spermatophyta</taxon>
        <taxon>Magnoliopsida</taxon>
        <taxon>Ranunculales</taxon>
        <taxon>Menispermaceae</taxon>
        <taxon>Menispermoideae</taxon>
        <taxon>Cissampelideae</taxon>
        <taxon>Stephania</taxon>
    </lineage>
</organism>
<dbReference type="Proteomes" id="UP001419268">
    <property type="component" value="Unassembled WGS sequence"/>
</dbReference>
<gene>
    <name evidence="1" type="ORF">Scep_013196</name>
</gene>
<evidence type="ECO:0000313" key="2">
    <source>
        <dbReference type="Proteomes" id="UP001419268"/>
    </source>
</evidence>
<comment type="caution">
    <text evidence="1">The sequence shown here is derived from an EMBL/GenBank/DDBJ whole genome shotgun (WGS) entry which is preliminary data.</text>
</comment>
<name>A0AAP0JIE0_9MAGN</name>
<accession>A0AAP0JIE0</accession>
<reference evidence="1 2" key="1">
    <citation type="submission" date="2024-01" db="EMBL/GenBank/DDBJ databases">
        <title>Genome assemblies of Stephania.</title>
        <authorList>
            <person name="Yang L."/>
        </authorList>
    </citation>
    <scope>NUCLEOTIDE SEQUENCE [LARGE SCALE GENOMIC DNA]</scope>
    <source>
        <strain evidence="1">JXDWG</strain>
        <tissue evidence="1">Leaf</tissue>
    </source>
</reference>
<sequence length="65" mass="7447">MEVRCTSPNFSRDLHDLSNVNGINGHQGLRMQWSQVSGAHIETRARRFEDDSQFLDQRKCVSVAD</sequence>
<protein>
    <submittedName>
        <fullName evidence="1">Uncharacterized protein</fullName>
    </submittedName>
</protein>
<proteinExistence type="predicted"/>
<keyword evidence="2" id="KW-1185">Reference proteome</keyword>